<evidence type="ECO:0000313" key="1">
    <source>
        <dbReference type="EMBL" id="KAG0433286.1"/>
    </source>
</evidence>
<accession>A0AC60QJY7</accession>
<reference evidence="1 2" key="1">
    <citation type="journal article" date="2020" name="Cell">
        <title>Large-Scale Comparative Analyses of Tick Genomes Elucidate Their Genetic Diversity and Vector Capacities.</title>
        <authorList>
            <consortium name="Tick Genome and Microbiome Consortium (TIGMIC)"/>
            <person name="Jia N."/>
            <person name="Wang J."/>
            <person name="Shi W."/>
            <person name="Du L."/>
            <person name="Sun Y."/>
            <person name="Zhan W."/>
            <person name="Jiang J.F."/>
            <person name="Wang Q."/>
            <person name="Zhang B."/>
            <person name="Ji P."/>
            <person name="Bell-Sakyi L."/>
            <person name="Cui X.M."/>
            <person name="Yuan T.T."/>
            <person name="Jiang B.G."/>
            <person name="Yang W.F."/>
            <person name="Lam T.T."/>
            <person name="Chang Q.C."/>
            <person name="Ding S.J."/>
            <person name="Wang X.J."/>
            <person name="Zhu J.G."/>
            <person name="Ruan X.D."/>
            <person name="Zhao L."/>
            <person name="Wei J.T."/>
            <person name="Ye R.Z."/>
            <person name="Que T.C."/>
            <person name="Du C.H."/>
            <person name="Zhou Y.H."/>
            <person name="Cheng J.X."/>
            <person name="Dai P.F."/>
            <person name="Guo W.B."/>
            <person name="Han X.H."/>
            <person name="Huang E.J."/>
            <person name="Li L.F."/>
            <person name="Wei W."/>
            <person name="Gao Y.C."/>
            <person name="Liu J.Z."/>
            <person name="Shao H.Z."/>
            <person name="Wang X."/>
            <person name="Wang C.C."/>
            <person name="Yang T.C."/>
            <person name="Huo Q.B."/>
            <person name="Li W."/>
            <person name="Chen H.Y."/>
            <person name="Chen S.E."/>
            <person name="Zhou L.G."/>
            <person name="Ni X.B."/>
            <person name="Tian J.H."/>
            <person name="Sheng Y."/>
            <person name="Liu T."/>
            <person name="Pan Y.S."/>
            <person name="Xia L.Y."/>
            <person name="Li J."/>
            <person name="Zhao F."/>
            <person name="Cao W.C."/>
        </authorList>
    </citation>
    <scope>NUCLEOTIDE SEQUENCE [LARGE SCALE GENOMIC DNA]</scope>
    <source>
        <strain evidence="1">Iper-2018</strain>
    </source>
</reference>
<name>A0AC60QJY7_IXOPE</name>
<evidence type="ECO:0000313" key="2">
    <source>
        <dbReference type="Proteomes" id="UP000805193"/>
    </source>
</evidence>
<comment type="caution">
    <text evidence="1">The sequence shown here is derived from an EMBL/GenBank/DDBJ whole genome shotgun (WGS) entry which is preliminary data.</text>
</comment>
<sequence>DITLWMGGGSDGNIEATVASAVDIIAVHAGAANLSSSPQKSEVLLLRPSRVATAHNPSLNQITSKQPFYP</sequence>
<gene>
    <name evidence="1" type="ORF">HPB47_020061</name>
</gene>
<protein>
    <submittedName>
        <fullName evidence="1">Uncharacterized protein</fullName>
    </submittedName>
</protein>
<proteinExistence type="predicted"/>
<keyword evidence="2" id="KW-1185">Reference proteome</keyword>
<feature type="non-terminal residue" evidence="1">
    <location>
        <position position="1"/>
    </location>
</feature>
<dbReference type="Proteomes" id="UP000805193">
    <property type="component" value="Unassembled WGS sequence"/>
</dbReference>
<organism evidence="1 2">
    <name type="scientific">Ixodes persulcatus</name>
    <name type="common">Taiga tick</name>
    <dbReference type="NCBI Taxonomy" id="34615"/>
    <lineage>
        <taxon>Eukaryota</taxon>
        <taxon>Metazoa</taxon>
        <taxon>Ecdysozoa</taxon>
        <taxon>Arthropoda</taxon>
        <taxon>Chelicerata</taxon>
        <taxon>Arachnida</taxon>
        <taxon>Acari</taxon>
        <taxon>Parasitiformes</taxon>
        <taxon>Ixodida</taxon>
        <taxon>Ixodoidea</taxon>
        <taxon>Ixodidae</taxon>
        <taxon>Ixodinae</taxon>
        <taxon>Ixodes</taxon>
    </lineage>
</organism>
<dbReference type="EMBL" id="JABSTQ010009072">
    <property type="protein sequence ID" value="KAG0433286.1"/>
    <property type="molecule type" value="Genomic_DNA"/>
</dbReference>